<comment type="caution">
    <text evidence="1">The sequence shown here is derived from an EMBL/GenBank/DDBJ whole genome shotgun (WGS) entry which is preliminary data.</text>
</comment>
<dbReference type="Proteomes" id="UP000078046">
    <property type="component" value="Unassembled WGS sequence"/>
</dbReference>
<organism evidence="1 2">
    <name type="scientific">Intoshia linei</name>
    <dbReference type="NCBI Taxonomy" id="1819745"/>
    <lineage>
        <taxon>Eukaryota</taxon>
        <taxon>Metazoa</taxon>
        <taxon>Spiralia</taxon>
        <taxon>Lophotrochozoa</taxon>
        <taxon>Mesozoa</taxon>
        <taxon>Orthonectida</taxon>
        <taxon>Rhopaluridae</taxon>
        <taxon>Intoshia</taxon>
    </lineage>
</organism>
<gene>
    <name evidence="1" type="ORF">A3Q56_00884</name>
</gene>
<protein>
    <submittedName>
        <fullName evidence="1">Uncharacterized protein</fullName>
    </submittedName>
</protein>
<proteinExistence type="predicted"/>
<reference evidence="1 2" key="1">
    <citation type="submission" date="2016-04" db="EMBL/GenBank/DDBJ databases">
        <title>The genome of Intoshia linei affirms orthonectids as highly simplified spiralians.</title>
        <authorList>
            <person name="Mikhailov K.V."/>
            <person name="Slusarev G.S."/>
            <person name="Nikitin M.A."/>
            <person name="Logacheva M.D."/>
            <person name="Penin A."/>
            <person name="Aleoshin V."/>
            <person name="Panchin Y.V."/>
        </authorList>
    </citation>
    <scope>NUCLEOTIDE SEQUENCE [LARGE SCALE GENOMIC DNA]</scope>
    <source>
        <strain evidence="1">Intl2013</strain>
        <tissue evidence="1">Whole animal</tissue>
    </source>
</reference>
<keyword evidence="2" id="KW-1185">Reference proteome</keyword>
<sequence length="232" mass="26939">MLKQIWKKWRFMNLQKSKKTFYIEKNKKCEMAALKFCTGTSIMKIRTLTNWDILQQYIRASQNNESKLTIIDFSLRELEGLLNKKHTLKWLNCNTKLDKNELFIHTSPAHFSIASNIYDHVLVSNFSGILNLHSSTLFEILRVLKVNGSLITTFEHESPIHLNDQKLLSACIALEKRIGFGKVYVTNISKNIFALHAHKSNSLFVYANPKNIQVEDMNLNSPIQLKSFNNFF</sequence>
<name>A0A177BAU6_9BILA</name>
<evidence type="ECO:0000313" key="1">
    <source>
        <dbReference type="EMBL" id="OAF71310.1"/>
    </source>
</evidence>
<accession>A0A177BAU6</accession>
<dbReference type="EMBL" id="LWCA01000062">
    <property type="protein sequence ID" value="OAF71310.1"/>
    <property type="molecule type" value="Genomic_DNA"/>
</dbReference>
<dbReference type="AlphaFoldDB" id="A0A177BAU6"/>
<evidence type="ECO:0000313" key="2">
    <source>
        <dbReference type="Proteomes" id="UP000078046"/>
    </source>
</evidence>